<sequence>MTQVPGAERDSSLWAVPPFERDLSCIQEHDILRRLRFAEVEEEEGVASLLYSSMERKTNEKQRPAAPLFSLFPPCSLAHSDSHVKNVLHGAATLRGGGAEDQASPTMKLTQQNRGLRIYVTQCLRGEFLSSRPAMEDKLRSPIWRGGTSGGDRIPGNHVNCSQQCPTVDGRLEALSCVL</sequence>
<gene>
    <name evidence="1" type="ORF">FQN60_005176</name>
</gene>
<accession>A0A5J5DM15</accession>
<dbReference type="AlphaFoldDB" id="A0A5J5DM15"/>
<dbReference type="Proteomes" id="UP000327493">
    <property type="component" value="Chromosome 3"/>
</dbReference>
<keyword evidence="2" id="KW-1185">Reference proteome</keyword>
<organism evidence="1 2">
    <name type="scientific">Etheostoma spectabile</name>
    <name type="common">orangethroat darter</name>
    <dbReference type="NCBI Taxonomy" id="54343"/>
    <lineage>
        <taxon>Eukaryota</taxon>
        <taxon>Metazoa</taxon>
        <taxon>Chordata</taxon>
        <taxon>Craniata</taxon>
        <taxon>Vertebrata</taxon>
        <taxon>Euteleostomi</taxon>
        <taxon>Actinopterygii</taxon>
        <taxon>Neopterygii</taxon>
        <taxon>Teleostei</taxon>
        <taxon>Neoteleostei</taxon>
        <taxon>Acanthomorphata</taxon>
        <taxon>Eupercaria</taxon>
        <taxon>Perciformes</taxon>
        <taxon>Percoidei</taxon>
        <taxon>Percidae</taxon>
        <taxon>Etheostomatinae</taxon>
        <taxon>Etheostoma</taxon>
    </lineage>
</organism>
<name>A0A5J5DM15_9PERO</name>
<proteinExistence type="predicted"/>
<dbReference type="EMBL" id="VOFY01000003">
    <property type="protein sequence ID" value="KAA8594342.1"/>
    <property type="molecule type" value="Genomic_DNA"/>
</dbReference>
<evidence type="ECO:0000313" key="2">
    <source>
        <dbReference type="Proteomes" id="UP000327493"/>
    </source>
</evidence>
<protein>
    <submittedName>
        <fullName evidence="1">Uncharacterized protein</fullName>
    </submittedName>
</protein>
<evidence type="ECO:0000313" key="1">
    <source>
        <dbReference type="EMBL" id="KAA8594342.1"/>
    </source>
</evidence>
<comment type="caution">
    <text evidence="1">The sequence shown here is derived from an EMBL/GenBank/DDBJ whole genome shotgun (WGS) entry which is preliminary data.</text>
</comment>
<reference evidence="1 2" key="1">
    <citation type="submission" date="2019-08" db="EMBL/GenBank/DDBJ databases">
        <title>A chromosome-level genome assembly, high-density linkage maps, and genome scans reveal the genomic architecture of hybrid incompatibilities underlying speciation via character displacement in darters (Percidae: Etheostominae).</title>
        <authorList>
            <person name="Moran R.L."/>
            <person name="Catchen J.M."/>
            <person name="Fuller R.C."/>
        </authorList>
    </citation>
    <scope>NUCLEOTIDE SEQUENCE [LARGE SCALE GENOMIC DNA]</scope>
    <source>
        <strain evidence="1">EspeVRDwgs_2016</strain>
        <tissue evidence="1">Muscle</tissue>
    </source>
</reference>